<feature type="compositionally biased region" description="Polar residues" evidence="9">
    <location>
        <begin position="129"/>
        <end position="141"/>
    </location>
</feature>
<keyword evidence="3" id="KW-0732">Signal</keyword>
<proteinExistence type="predicted"/>
<dbReference type="GO" id="GO:0005576">
    <property type="term" value="C:extracellular region"/>
    <property type="evidence" value="ECO:0007669"/>
    <property type="project" value="UniProtKB-SubCell"/>
</dbReference>
<feature type="compositionally biased region" description="Low complexity" evidence="9">
    <location>
        <begin position="680"/>
        <end position="693"/>
    </location>
</feature>
<feature type="compositionally biased region" description="Low complexity" evidence="9">
    <location>
        <begin position="1433"/>
        <end position="1467"/>
    </location>
</feature>
<dbReference type="InterPro" id="IPR025155">
    <property type="entry name" value="WxxW_domain"/>
</dbReference>
<dbReference type="Pfam" id="PF08742">
    <property type="entry name" value="C8"/>
    <property type="match status" value="1"/>
</dbReference>
<evidence type="ECO:0000259" key="11">
    <source>
        <dbReference type="PROSITE" id="PS50184"/>
    </source>
</evidence>
<evidence type="ECO:0000256" key="5">
    <source>
        <dbReference type="ARBA" id="ARBA00023008"/>
    </source>
</evidence>
<feature type="compositionally biased region" description="Polar residues" evidence="9">
    <location>
        <begin position="666"/>
        <end position="679"/>
    </location>
</feature>
<evidence type="ECO:0000256" key="8">
    <source>
        <dbReference type="PROSITE-ProRule" id="PRU00039"/>
    </source>
</evidence>
<feature type="compositionally biased region" description="Low complexity" evidence="9">
    <location>
        <begin position="1635"/>
        <end position="1645"/>
    </location>
</feature>
<dbReference type="HOGENOM" id="CLU_240357_0_0_1"/>
<keyword evidence="2" id="KW-0964">Secreted</keyword>
<dbReference type="InterPro" id="IPR014853">
    <property type="entry name" value="VWF/SSPO/ZAN-like_Cys-rich_dom"/>
</dbReference>
<keyword evidence="6" id="KW-1015">Disulfide bond</keyword>
<feature type="region of interest" description="Disordered" evidence="9">
    <location>
        <begin position="129"/>
        <end position="194"/>
    </location>
</feature>
<dbReference type="PANTHER" id="PTHR11339">
    <property type="entry name" value="EXTRACELLULAR MATRIX GLYCOPROTEIN RELATED"/>
    <property type="match status" value="1"/>
</dbReference>
<dbReference type="PROSITE" id="PS01185">
    <property type="entry name" value="CTCK_1"/>
    <property type="match status" value="1"/>
</dbReference>
<dbReference type="SMART" id="SM00832">
    <property type="entry name" value="C8"/>
    <property type="match status" value="1"/>
</dbReference>
<feature type="domain" description="CTCK" evidence="10">
    <location>
        <begin position="1524"/>
        <end position="1621"/>
    </location>
</feature>
<evidence type="ECO:0000256" key="6">
    <source>
        <dbReference type="ARBA" id="ARBA00023157"/>
    </source>
</evidence>
<dbReference type="OMA" id="CEPMENC"/>
<dbReference type="Gene3D" id="2.10.25.10">
    <property type="entry name" value="Laminin"/>
    <property type="match status" value="1"/>
</dbReference>
<dbReference type="Ensembl" id="ENSMODT00000028832.3">
    <property type="protein sequence ID" value="ENSMODP00000027290.3"/>
    <property type="gene ID" value="ENSMODG00000020495.4"/>
</dbReference>
<keyword evidence="7" id="KW-0325">Glycoprotein</keyword>
<evidence type="ECO:0000256" key="1">
    <source>
        <dbReference type="ARBA" id="ARBA00004613"/>
    </source>
</evidence>
<feature type="region of interest" description="Disordered" evidence="9">
    <location>
        <begin position="1626"/>
        <end position="1670"/>
    </location>
</feature>
<dbReference type="Pfam" id="PF00094">
    <property type="entry name" value="VWD"/>
    <property type="match status" value="1"/>
</dbReference>
<dbReference type="GeneTree" id="ENSGT00940000156076"/>
<dbReference type="CDD" id="cd19941">
    <property type="entry name" value="TIL"/>
    <property type="match status" value="1"/>
</dbReference>
<feature type="domain" description="VWFD" evidence="12">
    <location>
        <begin position="1007"/>
        <end position="1191"/>
    </location>
</feature>
<feature type="region of interest" description="Disordered" evidence="9">
    <location>
        <begin position="898"/>
        <end position="938"/>
    </location>
</feature>
<dbReference type="InterPro" id="IPR036084">
    <property type="entry name" value="Ser_inhib-like_sf"/>
</dbReference>
<protein>
    <recommendedName>
        <fullName evidence="15">Mucin-5AC-like</fullName>
    </recommendedName>
</protein>
<dbReference type="eggNOG" id="KOG1216">
    <property type="taxonomic scope" value="Eukaryota"/>
</dbReference>
<accession>H9H910</accession>
<evidence type="ECO:0000259" key="12">
    <source>
        <dbReference type="PROSITE" id="PS51233"/>
    </source>
</evidence>
<dbReference type="PROSITE" id="PS01208">
    <property type="entry name" value="VWFC_1"/>
    <property type="match status" value="1"/>
</dbReference>
<dbReference type="SUPFAM" id="SSF57567">
    <property type="entry name" value="Serine protease inhibitors"/>
    <property type="match status" value="1"/>
</dbReference>
<keyword evidence="5" id="KW-0186">Copper</keyword>
<evidence type="ECO:0000256" key="3">
    <source>
        <dbReference type="ARBA" id="ARBA00022729"/>
    </source>
</evidence>
<evidence type="ECO:0008006" key="15">
    <source>
        <dbReference type="Google" id="ProtNLM"/>
    </source>
</evidence>
<evidence type="ECO:0000256" key="2">
    <source>
        <dbReference type="ARBA" id="ARBA00022525"/>
    </source>
</evidence>
<evidence type="ECO:0000313" key="13">
    <source>
        <dbReference type="Ensembl" id="ENSMODP00000027290.3"/>
    </source>
</evidence>
<sequence>MLIFQNLAPNSGDVETYNNIMARGEKICHKPEYISQLECRSETHPEVSIQEIGQVVECNRDYGLVCRNQDQKGKFKMCFNYEIRVLCCEPMENCSTTTTTSVTTKTSHEITTNFVPSTTTVPETSTYFVPSTATSPETTPHSVLTATTSPPSSPLNTTISVSTSIQEHSSTSPVTKPPTSHPMTPASTSTQPIPPNCEPQCSWTKWFDVDFPSSGPNSGDVETYNNIIRRGEKICHKPDYITRLECRARDHPHVNIEKIGQVVECNPDYGLVCRNQDQKGKYKMCFNYEIRVLCCEPMENCSATTATSPTTPTTTSVTTKTSHEITTNFVPSTTTSPETTSPSVLTTTTSPLTTTISVSTATQEHSSTSPVTTRTKPSTSHPMTPSSTHVQPPSPTCEPQCSWTKWFDVDFPKSGPNSGDVETYNNIMARGEKICHKPEYISQLECRSETHPEVSIQEIGQVVECNRDYGLVCRNQDQKGKFKMCFNYEIRVLCCEPMENCSTTTATSPTTPTTTSVTTKTSHEITTNFVPSTTTVPETSTYFVTTTTTTATSPETSTIIVPETSTYFVPSTTTVPETSTYFVPSTATVPETSTYFVTTPTPTVPETSTYFVTATTATSPETSTDFVPFTTTVPVPFTTTVPETTSPSVLTTTTSPLTTTISVSTATQEHSSTSPITTRTKPSTSHPMTPSSTYVQPPSPTCEPQCSWTKWFDVDFPKSGPNSGDVETYNNIMARGEKICHKPEYISQLECRSETHPEVSIQEIGQVVECNRDYGLVCRNQDQKGKFKMCFNYEIRVLCCEPMENCSTTPTPTSMTTISRTTSVTTSTPSTMTPTIYVATSSTPLSTHTSTPCFCFLSGKVYPSGTLIYNRTDNAGHCYSAICNDDCTVERRAEVCSTSVAPPVPTTPTSGSTPESTPTSPSVSPSHPPATTGKTGSDCLNVVPPRKKGETWLLHKCQKATCEGDNVITLSPVSCPAVKKVACANGYPPVKVYDDADHCCYHYECQCVCSGWGDPHYITFDGVYYTFLDNCTYVLVQQIYAIYGHFRVLIDNYFCDARDGLSCPRSIIVEYRDNRIVLTRALVRGVMENEIIFNNRTIGAGFKQDGIVISTLGINMYVTIPEIGVQVMFSGLLFSVEVPFTKFANNTEGQCGTCTNDKRDECRLPDGKVVSSCSEMSGSWKYSVPGQPYCAKRPPPTPTAPPTTPRPCPPSPLCLLIMSEVFEPCHSIVPPQFYFEGCVYDQCHIPEARVGCSGLELYASLCAAQGLCIDWRGETHGQCSFTCPADKVYQACGPIYPPTCQSPEGSLNTSLTLAEDLSRVTEGCFCPAGTTLFSLSSKVCVRATPSECQSWCTGPHGEPVQPGTVVFSDPCKTCSCDPEGSPESRTHSIQCNVKVCETHCPLGYRMEKVPGKCCGICVPFACVVHSNGSSVHSNGSSVHSNGSSVHSNGSSVHSNGSSVHSNDSSVHLVQPGETWSSPGDKCVQYECERVNGQLILVTVKKACPPALCSPEQVRWSEDGCCLVCPPPPQVYHCDVGRRTQVIRKGGCSSTSPVEVTYCQGNCGDTTSIYSFKSNVLEHSCKCCRELRTSQRNVSLSCPDGSSLAVLFTQVEECGCQHLRCDDVHGGRSDEDSGESEAIQEQSQEQGPRQPPHGGQALRWRRATHSLQPQR</sequence>
<name>H9H910_MONDO</name>
<evidence type="ECO:0000256" key="7">
    <source>
        <dbReference type="ARBA" id="ARBA00023180"/>
    </source>
</evidence>
<dbReference type="STRING" id="13616.ENSMODP00000027290"/>
<dbReference type="Bgee" id="ENSMODG00000020495">
    <property type="expression patterns" value="Expressed in spermatocyte and 5 other cell types or tissues"/>
</dbReference>
<evidence type="ECO:0000256" key="4">
    <source>
        <dbReference type="ARBA" id="ARBA00022737"/>
    </source>
</evidence>
<comment type="caution">
    <text evidence="8">Lacks conserved residue(s) required for the propagation of feature annotation.</text>
</comment>
<dbReference type="InParanoid" id="H9H910"/>
<feature type="region of interest" description="Disordered" evidence="9">
    <location>
        <begin position="1433"/>
        <end position="1476"/>
    </location>
</feature>
<reference evidence="13" key="3">
    <citation type="submission" date="2025-09" db="UniProtKB">
        <authorList>
            <consortium name="Ensembl"/>
        </authorList>
    </citation>
    <scope>IDENTIFICATION</scope>
</reference>
<dbReference type="PANTHER" id="PTHR11339:SF384">
    <property type="entry name" value="MUCIN-2"/>
    <property type="match status" value="1"/>
</dbReference>
<feature type="region of interest" description="Disordered" evidence="9">
    <location>
        <begin position="811"/>
        <end position="830"/>
    </location>
</feature>
<keyword evidence="4" id="KW-0677">Repeat</keyword>
<dbReference type="Proteomes" id="UP000002280">
    <property type="component" value="Unplaced"/>
</dbReference>
<evidence type="ECO:0000259" key="10">
    <source>
        <dbReference type="PROSITE" id="PS01225"/>
    </source>
</evidence>
<dbReference type="InterPro" id="IPR001846">
    <property type="entry name" value="VWF_type-D"/>
</dbReference>
<keyword evidence="14" id="KW-1185">Reference proteome</keyword>
<evidence type="ECO:0000313" key="14">
    <source>
        <dbReference type="Proteomes" id="UP000002280"/>
    </source>
</evidence>
<dbReference type="SMART" id="SM00214">
    <property type="entry name" value="VWC"/>
    <property type="match status" value="2"/>
</dbReference>
<dbReference type="SMART" id="SM00041">
    <property type="entry name" value="CT"/>
    <property type="match status" value="1"/>
</dbReference>
<dbReference type="PROSITE" id="PS01225">
    <property type="entry name" value="CTCK_2"/>
    <property type="match status" value="1"/>
</dbReference>
<dbReference type="InterPro" id="IPR050780">
    <property type="entry name" value="Mucin_vWF_Thrombospondin_sf"/>
</dbReference>
<feature type="region of interest" description="Disordered" evidence="9">
    <location>
        <begin position="663"/>
        <end position="699"/>
    </location>
</feature>
<reference evidence="13" key="1">
    <citation type="journal article" date="2007" name="Nature">
        <title>Genome of the marsupial Monodelphis domestica reveals innovation in non-coding sequences.</title>
        <authorList>
            <person name="Mikkelsen T.S."/>
            <person name="Wakefield M.J."/>
            <person name="Aken B."/>
            <person name="Amemiya C.T."/>
            <person name="Chang J.L."/>
            <person name="Duke S."/>
            <person name="Garber M."/>
            <person name="Gentles A.J."/>
            <person name="Goodstadt L."/>
            <person name="Heger A."/>
            <person name="Jurka J."/>
            <person name="Kamal M."/>
            <person name="Mauceli E."/>
            <person name="Searle S.M."/>
            <person name="Sharpe T."/>
            <person name="Baker M.L."/>
            <person name="Batzer M.A."/>
            <person name="Benos P.V."/>
            <person name="Belov K."/>
            <person name="Clamp M."/>
            <person name="Cook A."/>
            <person name="Cuff J."/>
            <person name="Das R."/>
            <person name="Davidow L."/>
            <person name="Deakin J.E."/>
            <person name="Fazzari M.J."/>
            <person name="Glass J.L."/>
            <person name="Grabherr M."/>
            <person name="Greally J.M."/>
            <person name="Gu W."/>
            <person name="Hore T.A."/>
            <person name="Huttley G.A."/>
            <person name="Kleber M."/>
            <person name="Jirtle R.L."/>
            <person name="Koina E."/>
            <person name="Lee J.T."/>
            <person name="Mahony S."/>
            <person name="Marra M.A."/>
            <person name="Miller R.D."/>
            <person name="Nicholls R.D."/>
            <person name="Oda M."/>
            <person name="Papenfuss A.T."/>
            <person name="Parra Z.E."/>
            <person name="Pollock D.D."/>
            <person name="Ray D.A."/>
            <person name="Schein J.E."/>
            <person name="Speed T.P."/>
            <person name="Thompson K."/>
            <person name="VandeBerg J.L."/>
            <person name="Wade C.M."/>
            <person name="Walker J.A."/>
            <person name="Waters P.D."/>
            <person name="Webber C."/>
            <person name="Weidman J.R."/>
            <person name="Xie X."/>
            <person name="Zody M.C."/>
            <person name="Baldwin J."/>
            <person name="Abdouelleil A."/>
            <person name="Abdulkadir J."/>
            <person name="Abebe A."/>
            <person name="Abera B."/>
            <person name="Abreu J."/>
            <person name="Acer S.C."/>
            <person name="Aftuck L."/>
            <person name="Alexander A."/>
            <person name="An P."/>
            <person name="Anderson E."/>
            <person name="Anderson S."/>
            <person name="Arachi H."/>
            <person name="Azer M."/>
            <person name="Bachantsang P."/>
            <person name="Barry A."/>
            <person name="Bayul T."/>
            <person name="Berlin A."/>
            <person name="Bessette D."/>
            <person name="Bloom T."/>
            <person name="Bloom T."/>
            <person name="Boguslavskiy L."/>
            <person name="Bonnet C."/>
            <person name="Boukhgalter B."/>
            <person name="Bourzgui I."/>
            <person name="Brown A."/>
            <person name="Cahill P."/>
            <person name="Channer S."/>
            <person name="Cheshatsang Y."/>
            <person name="Chuda L."/>
            <person name="Citroen M."/>
            <person name="Collymore A."/>
            <person name="Cooke P."/>
            <person name="Costello M."/>
            <person name="D'Aco K."/>
            <person name="Daza R."/>
            <person name="De Haan G."/>
            <person name="DeGray S."/>
            <person name="DeMaso C."/>
            <person name="Dhargay N."/>
            <person name="Dooley K."/>
            <person name="Dooley E."/>
            <person name="Doricent M."/>
            <person name="Dorje P."/>
            <person name="Dorjee K."/>
            <person name="Dupes A."/>
            <person name="Elong R."/>
            <person name="Falk J."/>
            <person name="Farina A."/>
            <person name="Faro S."/>
            <person name="Ferguson D."/>
            <person name="Fisher S."/>
            <person name="Foley C.D."/>
            <person name="Franke A."/>
            <person name="Friedrich D."/>
            <person name="Gadbois L."/>
            <person name="Gearin G."/>
            <person name="Gearin C.R."/>
            <person name="Giannoukos G."/>
            <person name="Goode T."/>
            <person name="Graham J."/>
            <person name="Grandbois E."/>
            <person name="Grewal S."/>
            <person name="Gyaltsen K."/>
            <person name="Hafez N."/>
            <person name="Hagos B."/>
            <person name="Hall J."/>
            <person name="Henson C."/>
            <person name="Hollinger A."/>
            <person name="Honan T."/>
            <person name="Huard M.D."/>
            <person name="Hughes L."/>
            <person name="Hurhula B."/>
            <person name="Husby M.E."/>
            <person name="Kamat A."/>
            <person name="Kanga B."/>
            <person name="Kashin S."/>
            <person name="Khazanovich D."/>
            <person name="Kisner P."/>
            <person name="Lance K."/>
            <person name="Lara M."/>
            <person name="Lee W."/>
            <person name="Lennon N."/>
            <person name="Letendre F."/>
            <person name="LeVine R."/>
            <person name="Lipovsky A."/>
            <person name="Liu X."/>
            <person name="Liu J."/>
            <person name="Liu S."/>
            <person name="Lokyitsang T."/>
            <person name="Lokyitsang Y."/>
            <person name="Lubonja R."/>
            <person name="Lui A."/>
            <person name="MacDonald P."/>
            <person name="Magnisalis V."/>
            <person name="Maru K."/>
            <person name="Matthews C."/>
            <person name="McCusker W."/>
            <person name="McDonough S."/>
            <person name="Mehta T."/>
            <person name="Meldrim J."/>
            <person name="Meneus L."/>
            <person name="Mihai O."/>
            <person name="Mihalev A."/>
            <person name="Mihova T."/>
            <person name="Mittelman R."/>
            <person name="Mlenga V."/>
            <person name="Montmayeur A."/>
            <person name="Mulrain L."/>
            <person name="Navidi A."/>
            <person name="Naylor J."/>
            <person name="Negash T."/>
            <person name="Nguyen T."/>
            <person name="Nguyen N."/>
            <person name="Nicol R."/>
            <person name="Norbu C."/>
            <person name="Norbu N."/>
            <person name="Novod N."/>
            <person name="O'Neill B."/>
            <person name="Osman S."/>
            <person name="Markiewicz E."/>
            <person name="Oyono O.L."/>
            <person name="Patti C."/>
            <person name="Phunkhang P."/>
            <person name="Pierre F."/>
            <person name="Priest M."/>
            <person name="Raghuraman S."/>
            <person name="Rege F."/>
            <person name="Reyes R."/>
            <person name="Rise C."/>
            <person name="Rogov P."/>
            <person name="Ross K."/>
            <person name="Ryan E."/>
            <person name="Settipalli S."/>
            <person name="Shea T."/>
            <person name="Sherpa N."/>
            <person name="Shi L."/>
            <person name="Shih D."/>
            <person name="Sparrow T."/>
            <person name="Spaulding J."/>
            <person name="Stalker J."/>
            <person name="Stange-Thomann N."/>
            <person name="Stavropoulos S."/>
            <person name="Stone C."/>
            <person name="Strader C."/>
            <person name="Tesfaye S."/>
            <person name="Thomson T."/>
            <person name="Thoulutsang Y."/>
            <person name="Thoulutsang D."/>
            <person name="Topham K."/>
            <person name="Topping I."/>
            <person name="Tsamla T."/>
            <person name="Vassiliev H."/>
            <person name="Vo A."/>
            <person name="Wangchuk T."/>
            <person name="Wangdi T."/>
            <person name="Weiand M."/>
            <person name="Wilkinson J."/>
            <person name="Wilson A."/>
            <person name="Yadav S."/>
            <person name="Young G."/>
            <person name="Yu Q."/>
            <person name="Zembek L."/>
            <person name="Zhong D."/>
            <person name="Zimmer A."/>
            <person name="Zwirko Z."/>
            <person name="Jaffe D.B."/>
            <person name="Alvarez P."/>
            <person name="Brockman W."/>
            <person name="Butler J."/>
            <person name="Chin C."/>
            <person name="Gnerre S."/>
            <person name="MacCallum I."/>
            <person name="Graves J.A."/>
            <person name="Ponting C.P."/>
            <person name="Breen M."/>
            <person name="Samollow P.B."/>
            <person name="Lander E.S."/>
            <person name="Lindblad-Toh K."/>
        </authorList>
    </citation>
    <scope>NUCLEOTIDE SEQUENCE [LARGE SCALE GENOMIC DNA]</scope>
</reference>
<organism evidence="13 14">
    <name type="scientific">Monodelphis domestica</name>
    <name type="common">Gray short-tailed opossum</name>
    <dbReference type="NCBI Taxonomy" id="13616"/>
    <lineage>
        <taxon>Eukaryota</taxon>
        <taxon>Metazoa</taxon>
        <taxon>Chordata</taxon>
        <taxon>Craniata</taxon>
        <taxon>Vertebrata</taxon>
        <taxon>Euteleostomi</taxon>
        <taxon>Mammalia</taxon>
        <taxon>Metatheria</taxon>
        <taxon>Didelphimorphia</taxon>
        <taxon>Didelphidae</taxon>
        <taxon>Monodelphis</taxon>
    </lineage>
</organism>
<comment type="subcellular location">
    <subcellularLocation>
        <location evidence="1">Secreted</location>
    </subcellularLocation>
</comment>
<feature type="region of interest" description="Disordered" evidence="9">
    <location>
        <begin position="303"/>
        <end position="396"/>
    </location>
</feature>
<reference evidence="13" key="2">
    <citation type="submission" date="2025-08" db="UniProtKB">
        <authorList>
            <consortium name="Ensembl"/>
        </authorList>
    </citation>
    <scope>IDENTIFICATION</scope>
</reference>
<dbReference type="SMART" id="SM00216">
    <property type="entry name" value="VWD"/>
    <property type="match status" value="1"/>
</dbReference>
<feature type="compositionally biased region" description="Low complexity" evidence="9">
    <location>
        <begin position="303"/>
        <end position="360"/>
    </location>
</feature>
<feature type="domain" description="VWFC" evidence="11">
    <location>
        <begin position="1350"/>
        <end position="1418"/>
    </location>
</feature>
<feature type="compositionally biased region" description="Low complexity" evidence="9">
    <location>
        <begin position="898"/>
        <end position="932"/>
    </location>
</feature>
<feature type="compositionally biased region" description="Low complexity" evidence="9">
    <location>
        <begin position="142"/>
        <end position="160"/>
    </location>
</feature>
<feature type="compositionally biased region" description="Polar residues" evidence="9">
    <location>
        <begin position="361"/>
        <end position="374"/>
    </location>
</feature>
<dbReference type="InterPro" id="IPR001007">
    <property type="entry name" value="VWF_dom"/>
</dbReference>
<evidence type="ECO:0000256" key="9">
    <source>
        <dbReference type="SAM" id="MobiDB-lite"/>
    </source>
</evidence>
<dbReference type="Pfam" id="PF13330">
    <property type="entry name" value="Mucin2_WxxW"/>
    <property type="match status" value="4"/>
</dbReference>
<dbReference type="InterPro" id="IPR006207">
    <property type="entry name" value="Cys_knot_C"/>
</dbReference>
<feature type="compositionally biased region" description="Low complexity" evidence="9">
    <location>
        <begin position="375"/>
        <end position="388"/>
    </location>
</feature>
<dbReference type="PROSITE" id="PS50184">
    <property type="entry name" value="VWFC_2"/>
    <property type="match status" value="1"/>
</dbReference>
<dbReference type="PROSITE" id="PS51233">
    <property type="entry name" value="VWFD"/>
    <property type="match status" value="1"/>
</dbReference>